<feature type="domain" description="TauD/TfdA-like" evidence="3">
    <location>
        <begin position="23"/>
        <end position="321"/>
    </location>
</feature>
<evidence type="ECO:0000256" key="1">
    <source>
        <dbReference type="ARBA" id="ARBA00001954"/>
    </source>
</evidence>
<reference evidence="4 5" key="1">
    <citation type="submission" date="2019-09" db="EMBL/GenBank/DDBJ databases">
        <authorList>
            <person name="Chandra G."/>
            <person name="Truman W A."/>
        </authorList>
    </citation>
    <scope>NUCLEOTIDE SEQUENCE [LARGE SCALE GENOMIC DNA]</scope>
    <source>
        <strain evidence="4">PS925</strain>
    </source>
</reference>
<evidence type="ECO:0000313" key="4">
    <source>
        <dbReference type="EMBL" id="VVQ07028.1"/>
    </source>
</evidence>
<evidence type="ECO:0000313" key="5">
    <source>
        <dbReference type="Proteomes" id="UP000412311"/>
    </source>
</evidence>
<evidence type="ECO:0000259" key="3">
    <source>
        <dbReference type="Pfam" id="PF02668"/>
    </source>
</evidence>
<dbReference type="RefSeq" id="WP_150793981.1">
    <property type="nucleotide sequence ID" value="NZ_CABVJG010000008.1"/>
</dbReference>
<dbReference type="SUPFAM" id="SSF51197">
    <property type="entry name" value="Clavaminate synthase-like"/>
    <property type="match status" value="1"/>
</dbReference>
<proteinExistence type="predicted"/>
<dbReference type="Proteomes" id="UP000412311">
    <property type="component" value="Unassembled WGS sequence"/>
</dbReference>
<dbReference type="EMBL" id="CABVJG010000008">
    <property type="protein sequence ID" value="VVQ07028.1"/>
    <property type="molecule type" value="Genomic_DNA"/>
</dbReference>
<organism evidence="4 5">
    <name type="scientific">Pseudomonas fluorescens</name>
    <dbReference type="NCBI Taxonomy" id="294"/>
    <lineage>
        <taxon>Bacteria</taxon>
        <taxon>Pseudomonadati</taxon>
        <taxon>Pseudomonadota</taxon>
        <taxon>Gammaproteobacteria</taxon>
        <taxon>Pseudomonadales</taxon>
        <taxon>Pseudomonadaceae</taxon>
        <taxon>Pseudomonas</taxon>
    </lineage>
</organism>
<gene>
    <name evidence="4" type="ORF">PS925_02947</name>
</gene>
<dbReference type="AlphaFoldDB" id="A0A5E7UAW5"/>
<evidence type="ECO:0000256" key="2">
    <source>
        <dbReference type="ARBA" id="ARBA00023002"/>
    </source>
</evidence>
<dbReference type="InterPro" id="IPR003819">
    <property type="entry name" value="TauD/TfdA-like"/>
</dbReference>
<comment type="cofactor">
    <cofactor evidence="1">
        <name>Fe(2+)</name>
        <dbReference type="ChEBI" id="CHEBI:29033"/>
    </cofactor>
</comment>
<dbReference type="InterPro" id="IPR042098">
    <property type="entry name" value="TauD-like_sf"/>
</dbReference>
<name>A0A5E7UAW5_PSEFL</name>
<dbReference type="Gene3D" id="3.60.130.10">
    <property type="entry name" value="Clavaminate synthase-like"/>
    <property type="match status" value="1"/>
</dbReference>
<dbReference type="PANTHER" id="PTHR10696">
    <property type="entry name" value="GAMMA-BUTYROBETAINE HYDROXYLASE-RELATED"/>
    <property type="match status" value="1"/>
</dbReference>
<dbReference type="PANTHER" id="PTHR10696:SF21">
    <property type="entry name" value="TAUD_TFDA-LIKE DOMAIN-CONTAINING PROTEIN"/>
    <property type="match status" value="1"/>
</dbReference>
<keyword evidence="2" id="KW-0560">Oxidoreductase</keyword>
<dbReference type="GO" id="GO:0016706">
    <property type="term" value="F:2-oxoglutarate-dependent dioxygenase activity"/>
    <property type="evidence" value="ECO:0007669"/>
    <property type="project" value="UniProtKB-ARBA"/>
</dbReference>
<dbReference type="InterPro" id="IPR050411">
    <property type="entry name" value="AlphaKG_dependent_hydroxylases"/>
</dbReference>
<accession>A0A5E7UAW5</accession>
<dbReference type="Pfam" id="PF02668">
    <property type="entry name" value="TauD"/>
    <property type="match status" value="1"/>
</dbReference>
<sequence length="337" mass="37482">MKGSNSTAPFDFVTSGHADPKHFFSQAADDIRARLLDDGAVLIRSARQCRDPGVFEAAIAALGFETRDYVGGSSPRSTIQGKVMEATRTPPDWSVILHQEMAYVKSPPEIIAFVCVEPAGKGGESVIGDMRKLERLVDPAMLQRLTERGLKLRRTLPSEDRVGLKPGVKKSWQETFSTHRQVEAEMHCRARGWDFEWNGADLILWQDCISPMRAHPLTSAKIWSNQAHFWGAAAMIEWALIDGREQDARELMTAQRENPLLLEAMCFGDGEPLPEDLTLALFHAVRGLEQDIDLGEGDILLLDNLQYAHGRRAFSGNRTINVIIGNWASDQSYAVQG</sequence>
<protein>
    <recommendedName>
        <fullName evidence="3">TauD/TfdA-like domain-containing protein</fullName>
    </recommendedName>
</protein>